<dbReference type="KEGG" id="mro:MROS_1527"/>
<reference evidence="7 8" key="1">
    <citation type="journal article" date="2013" name="PLoS ONE">
        <title>Genomic analysis of Melioribacter roseus, facultatively anaerobic organotrophic bacterium representing a novel deep lineage within Bacteriodetes/Chlorobi group.</title>
        <authorList>
            <person name="Kadnikov V.V."/>
            <person name="Mardanov A.V."/>
            <person name="Podosokorskaya O.A."/>
            <person name="Gavrilov S.N."/>
            <person name="Kublanov I.V."/>
            <person name="Beletsky A.V."/>
            <person name="Bonch-Osmolovskaya E.A."/>
            <person name="Ravin N.V."/>
        </authorList>
    </citation>
    <scope>NUCLEOTIDE SEQUENCE [LARGE SCALE GENOMIC DNA]</scope>
    <source>
        <strain evidence="8">JCM 17771 / P3M-2</strain>
    </source>
</reference>
<dbReference type="eggNOG" id="COG3591">
    <property type="taxonomic scope" value="Bacteria"/>
</dbReference>
<accession>I6ZRS4</accession>
<evidence type="ECO:0000256" key="5">
    <source>
        <dbReference type="ARBA" id="ARBA00022801"/>
    </source>
</evidence>
<dbReference type="Proteomes" id="UP000009011">
    <property type="component" value="Chromosome"/>
</dbReference>
<sequence length="708" mass="81441">MKIKLSFVLFFILSVSIKPQSIYEPVDLNKVESSLEEMGKMWTFDAVPVDYFESEYGFKPDGEWIEDVMKSALQFGNGCSGAFVSEDGLIMTNHHCARGYLTRLSPEGKDYLRDGYYAETPKDELKIDGLFVDQLTAVYNVTDEIIGAMNQGANDSIKIEIKKNKIAELEKKYSEETGLLCKVVELYHGGKYSLYAYKRYNDIRLVMSPDFQIASTGWDWDNFTYPRYELDFMFLRAYEKDKPVKSKNFFRFSKRGAGENEPVFVIGRPGSTRRLLPVSRLTFLRDKVYPYYLSMFNEVYKVYYDLFRTRPEEQSSLLNAVMSWGNARKSYAGRLLALKDPLIMKKKEDFERKFKSAVINNAELNNKYGHVWDAIEKLTNEQYKYADELAAFTIYPFIKSVYFEMAEKVITYAEQMKLPEEERLPEYRNEKPEDILRKIYPQNIDTLLQRKLVKAHINYVTGILENNHPLTLKIYKGKPGDEALAHVMSTTFFKDKTAYEKLVSLTPDEILSSNDPFISFIINTRDKLSALRRKVNEIDTSLEVLLGQLGRAAYEVYGDRIPPDATLTLRITDGRIKGYEYNGTIAPPKTTFFGIYDRWNSFGRKDYPWGLHERWRTIPDSLDLAIPVGFASTNDIVGGNSGSSVININREVVGLVHDGNLESLAGDFIFLESNNRAVATDSWGLMESLKYVFKTKRLIKELETGTAE</sequence>
<evidence type="ECO:0000256" key="3">
    <source>
        <dbReference type="ARBA" id="ARBA00022670"/>
    </source>
</evidence>
<keyword evidence="3 6" id="KW-0645">Protease</keyword>
<keyword evidence="4" id="KW-0732">Signal</keyword>
<dbReference type="PANTHER" id="PTHR38469:SF1">
    <property type="entry name" value="PERIPLASMIC PEPTIDASE SUBFAMILY S1B"/>
    <property type="match status" value="1"/>
</dbReference>
<dbReference type="EC" id="3.4.14.-" evidence="6"/>
<dbReference type="AlphaFoldDB" id="I6ZRS4"/>
<dbReference type="RefSeq" id="WP_014856198.1">
    <property type="nucleotide sequence ID" value="NC_018178.1"/>
</dbReference>
<dbReference type="InterPro" id="IPR019500">
    <property type="entry name" value="Pep_S46"/>
</dbReference>
<dbReference type="OrthoDB" id="9805367at2"/>
<dbReference type="EMBL" id="CP003557">
    <property type="protein sequence ID" value="AFN74764.1"/>
    <property type="molecule type" value="Genomic_DNA"/>
</dbReference>
<gene>
    <name evidence="7" type="ordered locus">MROS_1527</name>
</gene>
<keyword evidence="5 6" id="KW-0378">Hydrolase</keyword>
<evidence type="ECO:0000256" key="1">
    <source>
        <dbReference type="ARBA" id="ARBA00010491"/>
    </source>
</evidence>
<comment type="function">
    <text evidence="6">Catalyzes the removal of dipeptides from the N-terminus of oligopeptides.</text>
</comment>
<evidence type="ECO:0000313" key="8">
    <source>
        <dbReference type="Proteomes" id="UP000009011"/>
    </source>
</evidence>
<protein>
    <recommendedName>
        <fullName evidence="6">Dipeptidyl-peptidase</fullName>
        <ecNumber evidence="6">3.4.14.-</ecNumber>
    </recommendedName>
</protein>
<keyword evidence="6" id="KW-0720">Serine protease</keyword>
<organism evidence="7 8">
    <name type="scientific">Melioribacter roseus (strain DSM 23840 / JCM 17771 / VKM B-2668 / P3M-2)</name>
    <dbReference type="NCBI Taxonomy" id="1191523"/>
    <lineage>
        <taxon>Bacteria</taxon>
        <taxon>Pseudomonadati</taxon>
        <taxon>Ignavibacteriota</taxon>
        <taxon>Ignavibacteria</taxon>
        <taxon>Ignavibacteriales</taxon>
        <taxon>Melioribacteraceae</taxon>
        <taxon>Melioribacter</taxon>
    </lineage>
</organism>
<evidence type="ECO:0000256" key="2">
    <source>
        <dbReference type="ARBA" id="ARBA00022438"/>
    </source>
</evidence>
<dbReference type="SUPFAM" id="SSF50494">
    <property type="entry name" value="Trypsin-like serine proteases"/>
    <property type="match status" value="1"/>
</dbReference>
<dbReference type="GO" id="GO:0006508">
    <property type="term" value="P:proteolysis"/>
    <property type="evidence" value="ECO:0007669"/>
    <property type="project" value="UniProtKB-KW"/>
</dbReference>
<dbReference type="HOGENOM" id="CLU_013776_0_0_10"/>
<proteinExistence type="inferred from homology"/>
<dbReference type="PANTHER" id="PTHR38469">
    <property type="entry name" value="PERIPLASMIC PEPTIDASE SUBFAMILY S1B"/>
    <property type="match status" value="1"/>
</dbReference>
<dbReference type="GO" id="GO:0070009">
    <property type="term" value="F:serine-type aminopeptidase activity"/>
    <property type="evidence" value="ECO:0007669"/>
    <property type="project" value="UniProtKB-UniRule"/>
</dbReference>
<evidence type="ECO:0000256" key="4">
    <source>
        <dbReference type="ARBA" id="ARBA00022729"/>
    </source>
</evidence>
<dbReference type="GO" id="GO:0008239">
    <property type="term" value="F:dipeptidyl-peptidase activity"/>
    <property type="evidence" value="ECO:0007669"/>
    <property type="project" value="UniProtKB-UniRule"/>
</dbReference>
<dbReference type="GO" id="GO:0043171">
    <property type="term" value="P:peptide catabolic process"/>
    <property type="evidence" value="ECO:0007669"/>
    <property type="project" value="UniProtKB-UniRule"/>
</dbReference>
<dbReference type="PATRIC" id="fig|1191523.3.peg.1619"/>
<comment type="similarity">
    <text evidence="1 6">Belongs to the peptidase S46 family.</text>
</comment>
<dbReference type="Pfam" id="PF10459">
    <property type="entry name" value="Peptidase_S46"/>
    <property type="match status" value="1"/>
</dbReference>
<dbReference type="InterPro" id="IPR009003">
    <property type="entry name" value="Peptidase_S1_PA"/>
</dbReference>
<evidence type="ECO:0000313" key="7">
    <source>
        <dbReference type="EMBL" id="AFN74764.1"/>
    </source>
</evidence>
<name>I6ZRS4_MELRP</name>
<dbReference type="STRING" id="1191523.MROS_1527"/>
<keyword evidence="2 6" id="KW-0031">Aminopeptidase</keyword>
<evidence type="ECO:0000256" key="6">
    <source>
        <dbReference type="RuleBase" id="RU366067"/>
    </source>
</evidence>
<keyword evidence="8" id="KW-1185">Reference proteome</keyword>